<keyword evidence="13" id="KW-0862">Zinc</keyword>
<evidence type="ECO:0000313" key="21">
    <source>
        <dbReference type="Proteomes" id="UP001152836"/>
    </source>
</evidence>
<evidence type="ECO:0000256" key="4">
    <source>
        <dbReference type="ARBA" id="ARBA00004906"/>
    </source>
</evidence>
<dbReference type="GO" id="GO:0061630">
    <property type="term" value="F:ubiquitin protein ligase activity"/>
    <property type="evidence" value="ECO:0007669"/>
    <property type="project" value="UniProtKB-EC"/>
</dbReference>
<evidence type="ECO:0000256" key="5">
    <source>
        <dbReference type="ARBA" id="ARBA00012251"/>
    </source>
</evidence>
<evidence type="ECO:0000256" key="3">
    <source>
        <dbReference type="ARBA" id="ARBA00004514"/>
    </source>
</evidence>
<dbReference type="EC" id="2.3.2.31" evidence="5"/>
<dbReference type="AlphaFoldDB" id="A0AAV0A798"/>
<organism evidence="20 21">
    <name type="scientific">Phodopus roborovskii</name>
    <name type="common">Roborovski's desert hamster</name>
    <name type="synonym">Cricetulus roborovskii</name>
    <dbReference type="NCBI Taxonomy" id="109678"/>
    <lineage>
        <taxon>Eukaryota</taxon>
        <taxon>Metazoa</taxon>
        <taxon>Chordata</taxon>
        <taxon>Craniata</taxon>
        <taxon>Vertebrata</taxon>
        <taxon>Euteleostomi</taxon>
        <taxon>Mammalia</taxon>
        <taxon>Eutheria</taxon>
        <taxon>Euarchontoglires</taxon>
        <taxon>Glires</taxon>
        <taxon>Rodentia</taxon>
        <taxon>Myomorpha</taxon>
        <taxon>Muroidea</taxon>
        <taxon>Cricetidae</taxon>
        <taxon>Cricetinae</taxon>
        <taxon>Phodopus</taxon>
    </lineage>
</organism>
<evidence type="ECO:0000256" key="18">
    <source>
        <dbReference type="ARBA" id="ARBA00029536"/>
    </source>
</evidence>
<dbReference type="PROSITE" id="PS51873">
    <property type="entry name" value="TRIAD"/>
    <property type="match status" value="1"/>
</dbReference>
<dbReference type="Pfam" id="PF22605">
    <property type="entry name" value="IBR_2"/>
    <property type="match status" value="1"/>
</dbReference>
<dbReference type="Proteomes" id="UP001152836">
    <property type="component" value="Unassembled WGS sequence"/>
</dbReference>
<dbReference type="GO" id="GO:0006914">
    <property type="term" value="P:autophagy"/>
    <property type="evidence" value="ECO:0007669"/>
    <property type="project" value="UniProtKB-KW"/>
</dbReference>
<evidence type="ECO:0000256" key="12">
    <source>
        <dbReference type="ARBA" id="ARBA00022786"/>
    </source>
</evidence>
<evidence type="ECO:0000259" key="19">
    <source>
        <dbReference type="PROSITE" id="PS51873"/>
    </source>
</evidence>
<keyword evidence="8" id="KW-0808">Transferase</keyword>
<evidence type="ECO:0000256" key="17">
    <source>
        <dbReference type="ARBA" id="ARBA00029442"/>
    </source>
</evidence>
<dbReference type="SUPFAM" id="SSF57850">
    <property type="entry name" value="RING/U-box"/>
    <property type="match status" value="1"/>
</dbReference>
<dbReference type="EMBL" id="CALSGD010001595">
    <property type="protein sequence ID" value="CAH7307274.1"/>
    <property type="molecule type" value="Genomic_DNA"/>
</dbReference>
<comment type="catalytic activity">
    <reaction evidence="1">
        <text>[E2 ubiquitin-conjugating enzyme]-S-ubiquitinyl-L-cysteine + [acceptor protein]-L-lysine = [E2 ubiquitin-conjugating enzyme]-L-cysteine + [acceptor protein]-N(6)-ubiquitinyl-L-lysine.</text>
        <dbReference type="EC" id="2.3.2.31"/>
    </reaction>
</comment>
<evidence type="ECO:0000256" key="6">
    <source>
        <dbReference type="ARBA" id="ARBA00022490"/>
    </source>
</evidence>
<keyword evidence="12" id="KW-0833">Ubl conjugation pathway</keyword>
<evidence type="ECO:0000256" key="2">
    <source>
        <dbReference type="ARBA" id="ARBA00004173"/>
    </source>
</evidence>
<keyword evidence="9" id="KW-0479">Metal-binding</keyword>
<dbReference type="GO" id="GO:0005739">
    <property type="term" value="C:mitochondrion"/>
    <property type="evidence" value="ECO:0007669"/>
    <property type="project" value="UniProtKB-SubCell"/>
</dbReference>
<evidence type="ECO:0000256" key="1">
    <source>
        <dbReference type="ARBA" id="ARBA00001798"/>
    </source>
</evidence>
<comment type="similarity">
    <text evidence="17">Belongs to the RBR family. Parkin subfamily.</text>
</comment>
<dbReference type="InterPro" id="IPR003977">
    <property type="entry name" value="Parkin"/>
</dbReference>
<gene>
    <name evidence="20" type="primary">Prkn</name>
    <name evidence="20" type="ORF">PHOROB_LOCUS15881</name>
</gene>
<keyword evidence="21" id="KW-1185">Reference proteome</keyword>
<keyword evidence="10" id="KW-0677">Repeat</keyword>
<comment type="caution">
    <text evidence="20">The sequence shown here is derived from an EMBL/GenBank/DDBJ whole genome shotgun (WGS) entry which is preliminary data.</text>
</comment>
<evidence type="ECO:0000256" key="11">
    <source>
        <dbReference type="ARBA" id="ARBA00022771"/>
    </source>
</evidence>
<dbReference type="GO" id="GO:0008270">
    <property type="term" value="F:zinc ion binding"/>
    <property type="evidence" value="ECO:0007669"/>
    <property type="project" value="UniProtKB-KW"/>
</dbReference>
<proteinExistence type="inferred from homology"/>
<name>A0AAV0A798_PHORO</name>
<dbReference type="GO" id="GO:0005829">
    <property type="term" value="C:cytosol"/>
    <property type="evidence" value="ECO:0007669"/>
    <property type="project" value="UniProtKB-SubCell"/>
</dbReference>
<keyword evidence="7" id="KW-0597">Phosphoprotein</keyword>
<dbReference type="InterPro" id="IPR044066">
    <property type="entry name" value="TRIAD_supradom"/>
</dbReference>
<evidence type="ECO:0000256" key="15">
    <source>
        <dbReference type="ARBA" id="ARBA00023006"/>
    </source>
</evidence>
<evidence type="ECO:0000256" key="8">
    <source>
        <dbReference type="ARBA" id="ARBA00022679"/>
    </source>
</evidence>
<dbReference type="Gene3D" id="1.20.120.1750">
    <property type="match status" value="1"/>
</dbReference>
<accession>A0AAV0A798</accession>
<evidence type="ECO:0000256" key="7">
    <source>
        <dbReference type="ARBA" id="ARBA00022553"/>
    </source>
</evidence>
<keyword evidence="15" id="KW-0072">Autophagy</keyword>
<evidence type="ECO:0000256" key="9">
    <source>
        <dbReference type="ARBA" id="ARBA00022723"/>
    </source>
</evidence>
<dbReference type="InterPro" id="IPR054694">
    <property type="entry name" value="Parkin-like_IBR"/>
</dbReference>
<dbReference type="FunFam" id="1.20.120.1750:FF:000009">
    <property type="entry name" value="E3 ubiquitin-protein ligase parkin"/>
    <property type="match status" value="1"/>
</dbReference>
<evidence type="ECO:0000256" key="14">
    <source>
        <dbReference type="ARBA" id="ARBA00022843"/>
    </source>
</evidence>
<evidence type="ECO:0000313" key="20">
    <source>
        <dbReference type="EMBL" id="CAH7307274.1"/>
    </source>
</evidence>
<dbReference type="CDD" id="cd20357">
    <property type="entry name" value="Rcat_RBR_parkin"/>
    <property type="match status" value="1"/>
</dbReference>
<protein>
    <recommendedName>
        <fullName evidence="18">E3 ubiquitin-protein ligase parkin</fullName>
        <ecNumber evidence="5">2.3.2.31</ecNumber>
    </recommendedName>
</protein>
<comment type="subcellular location">
    <subcellularLocation>
        <location evidence="3">Cytoplasm</location>
        <location evidence="3">Cytosol</location>
    </subcellularLocation>
    <subcellularLocation>
        <location evidence="2">Mitochondrion</location>
    </subcellularLocation>
</comment>
<dbReference type="PRINTS" id="PR01475">
    <property type="entry name" value="PARKIN"/>
</dbReference>
<dbReference type="InterPro" id="IPR047536">
    <property type="entry name" value="Rcat_RBR_parkin"/>
</dbReference>
<evidence type="ECO:0000256" key="10">
    <source>
        <dbReference type="ARBA" id="ARBA00022737"/>
    </source>
</evidence>
<comment type="pathway">
    <text evidence="4">Protein modification; protein ubiquitination.</text>
</comment>
<keyword evidence="11" id="KW-0863">Zinc-finger</keyword>
<keyword evidence="6" id="KW-0963">Cytoplasm</keyword>
<keyword evidence="14" id="KW-0832">Ubl conjugation</keyword>
<evidence type="ECO:0000256" key="13">
    <source>
        <dbReference type="ARBA" id="ARBA00022833"/>
    </source>
</evidence>
<sequence length="200" mass="22482">MVSGGHSDESLSVPELPGRRQLWEPHLGPQIYLSRCGACCDVGLCLSVYVAKKLRTLLRCNYDPVHLCDCLVLYPHQPQLLGSDLFSTYSFVCMCVCVCGGVSHPTACESVCHSPTCYPLVGYHAYRVDERAAEQARWEEASKETIKKTTKPCPRCSVPVEKNGGCMHMKCPQPQCRLEWCWNCGCEWNRACMGDHWFDV</sequence>
<feature type="domain" description="RING-type" evidence="19">
    <location>
        <begin position="1"/>
        <end position="200"/>
    </location>
</feature>
<reference evidence="20" key="1">
    <citation type="submission" date="2022-06" db="EMBL/GenBank/DDBJ databases">
        <authorList>
            <person name="Andreotti S."/>
            <person name="Wyler E."/>
        </authorList>
    </citation>
    <scope>NUCLEOTIDE SEQUENCE</scope>
</reference>
<keyword evidence="16" id="KW-0496">Mitochondrion</keyword>
<evidence type="ECO:0000256" key="16">
    <source>
        <dbReference type="ARBA" id="ARBA00023128"/>
    </source>
</evidence>